<dbReference type="RefSeq" id="WP_128214214.1">
    <property type="nucleotide sequence ID" value="NZ_CP025746.1"/>
</dbReference>
<dbReference type="EMBL" id="CP025746">
    <property type="protein sequence ID" value="QAA34091.1"/>
    <property type="molecule type" value="Genomic_DNA"/>
</dbReference>
<keyword evidence="3" id="KW-1185">Reference proteome</keyword>
<name>A0A3R5VAU2_9CLOT</name>
<dbReference type="EMBL" id="CP025746">
    <property type="protein sequence ID" value="QAA33491.1"/>
    <property type="molecule type" value="Genomic_DNA"/>
</dbReference>
<dbReference type="AlphaFoldDB" id="A0A3R5VAU2"/>
<sequence length="148" mass="17639">MKRKHDHRDLDYMKFIEIFNTEGRKSARDYVKEHIPFNYDYFIKLVKRYTGYQYNKESKKFELLKATESQFMSIDDLLNKPKDNATSIVASIPKAIYYKDPLDELNLDLLQDRLIELSKYIKIKSSTKSIEINLIRLREGGYDIELIS</sequence>
<dbReference type="KEGG" id="cmah:C1I91_18580"/>
<organism evidence="2 3">
    <name type="scientific">Clostridium manihotivorum</name>
    <dbReference type="NCBI Taxonomy" id="2320868"/>
    <lineage>
        <taxon>Bacteria</taxon>
        <taxon>Bacillati</taxon>
        <taxon>Bacillota</taxon>
        <taxon>Clostridia</taxon>
        <taxon>Eubacteriales</taxon>
        <taxon>Clostridiaceae</taxon>
        <taxon>Clostridium</taxon>
    </lineage>
</organism>
<accession>A0A3R5VAU2</accession>
<protein>
    <submittedName>
        <fullName evidence="2">Uncharacterized protein</fullName>
    </submittedName>
</protein>
<gene>
    <name evidence="1" type="ORF">C1I91_18580</name>
    <name evidence="2" type="ORF">C1I91_22045</name>
</gene>
<dbReference type="OrthoDB" id="1900518at2"/>
<evidence type="ECO:0000313" key="1">
    <source>
        <dbReference type="EMBL" id="QAA33491.1"/>
    </source>
</evidence>
<proteinExistence type="predicted"/>
<dbReference type="KEGG" id="cmah:C1I91_22045"/>
<evidence type="ECO:0000313" key="3">
    <source>
        <dbReference type="Proteomes" id="UP000286268"/>
    </source>
</evidence>
<dbReference type="Proteomes" id="UP000286268">
    <property type="component" value="Chromosome"/>
</dbReference>
<reference evidence="2 3" key="1">
    <citation type="submission" date="2018-01" db="EMBL/GenBank/DDBJ databases">
        <title>Genome Sequencing and Assembly of Anaerobacter polyendosporus strain CT4.</title>
        <authorList>
            <person name="Tachaapaikoon C."/>
            <person name="Sutheeworapong S."/>
            <person name="Jenjaroenpun P."/>
            <person name="Wongsurawat T."/>
            <person name="Nookeaw I."/>
            <person name="Cheawchanlertfa P."/>
            <person name="Kosugi A."/>
            <person name="Cheevadhanarak S."/>
            <person name="Ratanakhanokchai K."/>
        </authorList>
    </citation>
    <scope>NUCLEOTIDE SEQUENCE [LARGE SCALE GENOMIC DNA]</scope>
    <source>
        <strain evidence="2 3">CT4</strain>
    </source>
</reference>
<evidence type="ECO:0000313" key="2">
    <source>
        <dbReference type="EMBL" id="QAA34091.1"/>
    </source>
</evidence>